<dbReference type="RefSeq" id="WP_386820107.1">
    <property type="nucleotide sequence ID" value="NZ_JBHUIT010000016.1"/>
</dbReference>
<evidence type="ECO:0000256" key="3">
    <source>
        <dbReference type="SAM" id="Phobius"/>
    </source>
</evidence>
<dbReference type="EMBL" id="JBHUIT010000016">
    <property type="protein sequence ID" value="MFD2256819.1"/>
    <property type="molecule type" value="Genomic_DNA"/>
</dbReference>
<feature type="transmembrane region" description="Helical" evidence="3">
    <location>
        <begin position="82"/>
        <end position="105"/>
    </location>
</feature>
<keyword evidence="3" id="KW-1133">Transmembrane helix</keyword>
<dbReference type="PANTHER" id="PTHR30273:SF2">
    <property type="entry name" value="PROTEIN FECR"/>
    <property type="match status" value="1"/>
</dbReference>
<sequence length="551" mass="61575">MIPLKFKQLTSEEQEWLDAYLDGTITPAEFEKFEKRLLEKPAFRKISRRYLSLDNSLNDLAGKVTALEWSAPETSRSPAGKIFSFVPLAAAAALAFVLGTAIMAWKNHADIPVVTSTDELREPASAQGFAVINSLYDITWKDEAASYREGDTLGAEAFRIESGTAEIQFFSGANMTVQGPAEIVLTSAWEASCHSGLVRMHVPPAARGFKLHAPSTEIVDLGTEFGLSVQNGKGHIEVFDGEISIRHQNEAQQLVTQGKALMLPEAGSPTSVELGKFTYPDAGEYKTKALEQERDAWENWLRHRENLAKDERLIAYYTFDKSMSSRIAEDIHLPRNADRDGSIVLADTVAGRWGKRQSALEFRHPGSRVRVNLPGTFQAFTFAAWVRIDSLDRRYNALFMGDGYENGEPHWQIRDDGTLMLSIMVDTSKPSIYKIDSAGRHKVYFSPKIWEPSMSGEWLHLASVYDPTARLVKHYLNGEEISTQEIPDTFVSKKLHIGNAEIGNWGDPFRKDPAFAIRNLNGCLDEMAIFNAALSNSEIAEIYRHSSAHKR</sequence>
<dbReference type="SMART" id="SM00560">
    <property type="entry name" value="LamGL"/>
    <property type="match status" value="1"/>
</dbReference>
<dbReference type="PANTHER" id="PTHR30273">
    <property type="entry name" value="PERIPLASMIC SIGNAL SENSOR AND SIGMA FACTOR ACTIVATOR FECR-RELATED"/>
    <property type="match status" value="1"/>
</dbReference>
<dbReference type="Pfam" id="PF13385">
    <property type="entry name" value="Laminin_G_3"/>
    <property type="match status" value="1"/>
</dbReference>
<keyword evidence="3" id="KW-0472">Membrane</keyword>
<proteinExistence type="predicted"/>
<reference evidence="6" key="1">
    <citation type="journal article" date="2019" name="Int. J. Syst. Evol. Microbiol.">
        <title>The Global Catalogue of Microorganisms (GCM) 10K type strain sequencing project: providing services to taxonomists for standard genome sequencing and annotation.</title>
        <authorList>
            <consortium name="The Broad Institute Genomics Platform"/>
            <consortium name="The Broad Institute Genome Sequencing Center for Infectious Disease"/>
            <person name="Wu L."/>
            <person name="Ma J."/>
        </authorList>
    </citation>
    <scope>NUCLEOTIDE SEQUENCE [LARGE SCALE GENOMIC DNA]</scope>
    <source>
        <strain evidence="6">CGMCC 4.7106</strain>
    </source>
</reference>
<evidence type="ECO:0000256" key="2">
    <source>
        <dbReference type="ARBA" id="ARBA00023157"/>
    </source>
</evidence>
<keyword evidence="1" id="KW-0732">Signal</keyword>
<comment type="caution">
    <text evidence="5">The sequence shown here is derived from an EMBL/GenBank/DDBJ whole genome shotgun (WGS) entry which is preliminary data.</text>
</comment>
<keyword evidence="2" id="KW-1015">Disulfide bond</keyword>
<name>A0ABW5D7S4_9BACT</name>
<keyword evidence="6" id="KW-1185">Reference proteome</keyword>
<dbReference type="SUPFAM" id="SSF49899">
    <property type="entry name" value="Concanavalin A-like lectins/glucanases"/>
    <property type="match status" value="1"/>
</dbReference>
<evidence type="ECO:0000313" key="6">
    <source>
        <dbReference type="Proteomes" id="UP001597375"/>
    </source>
</evidence>
<keyword evidence="3" id="KW-0812">Transmembrane</keyword>
<evidence type="ECO:0000313" key="5">
    <source>
        <dbReference type="EMBL" id="MFD2256819.1"/>
    </source>
</evidence>
<gene>
    <name evidence="5" type="ORF">ACFSSA_09040</name>
</gene>
<dbReference type="InterPro" id="IPR013320">
    <property type="entry name" value="ConA-like_dom_sf"/>
</dbReference>
<feature type="domain" description="LamG-like jellyroll fold" evidence="4">
    <location>
        <begin position="378"/>
        <end position="537"/>
    </location>
</feature>
<evidence type="ECO:0000259" key="4">
    <source>
        <dbReference type="SMART" id="SM00560"/>
    </source>
</evidence>
<organism evidence="5 6">
    <name type="scientific">Luteolibacter algae</name>
    <dbReference type="NCBI Taxonomy" id="454151"/>
    <lineage>
        <taxon>Bacteria</taxon>
        <taxon>Pseudomonadati</taxon>
        <taxon>Verrucomicrobiota</taxon>
        <taxon>Verrucomicrobiia</taxon>
        <taxon>Verrucomicrobiales</taxon>
        <taxon>Verrucomicrobiaceae</taxon>
        <taxon>Luteolibacter</taxon>
    </lineage>
</organism>
<dbReference type="Gene3D" id="2.60.120.200">
    <property type="match status" value="1"/>
</dbReference>
<protein>
    <submittedName>
        <fullName evidence="5">LamG-like jellyroll fold domain-containing protein</fullName>
    </submittedName>
</protein>
<evidence type="ECO:0000256" key="1">
    <source>
        <dbReference type="ARBA" id="ARBA00022729"/>
    </source>
</evidence>
<dbReference type="InterPro" id="IPR012373">
    <property type="entry name" value="Ferrdict_sens_TM"/>
</dbReference>
<accession>A0ABW5D7S4</accession>
<dbReference type="Proteomes" id="UP001597375">
    <property type="component" value="Unassembled WGS sequence"/>
</dbReference>
<dbReference type="InterPro" id="IPR006558">
    <property type="entry name" value="LamG-like"/>
</dbReference>